<protein>
    <submittedName>
        <fullName evidence="1">Uncharacterized protein</fullName>
    </submittedName>
</protein>
<keyword evidence="2" id="KW-1185">Reference proteome</keyword>
<comment type="caution">
    <text evidence="1">The sequence shown here is derived from an EMBL/GenBank/DDBJ whole genome shotgun (WGS) entry which is preliminary data.</text>
</comment>
<dbReference type="EMBL" id="BMAU01021406">
    <property type="protein sequence ID" value="GFY32948.1"/>
    <property type="molecule type" value="Genomic_DNA"/>
</dbReference>
<organism evidence="1 2">
    <name type="scientific">Trichonephila clavipes</name>
    <name type="common">Golden silk orbweaver</name>
    <name type="synonym">Nephila clavipes</name>
    <dbReference type="NCBI Taxonomy" id="2585209"/>
    <lineage>
        <taxon>Eukaryota</taxon>
        <taxon>Metazoa</taxon>
        <taxon>Ecdysozoa</taxon>
        <taxon>Arthropoda</taxon>
        <taxon>Chelicerata</taxon>
        <taxon>Arachnida</taxon>
        <taxon>Araneae</taxon>
        <taxon>Araneomorphae</taxon>
        <taxon>Entelegynae</taxon>
        <taxon>Araneoidea</taxon>
        <taxon>Nephilidae</taxon>
        <taxon>Trichonephila</taxon>
    </lineage>
</organism>
<evidence type="ECO:0000313" key="2">
    <source>
        <dbReference type="Proteomes" id="UP000887159"/>
    </source>
</evidence>
<name>A0A8X6WDC2_TRICX</name>
<proteinExistence type="predicted"/>
<dbReference type="AlphaFoldDB" id="A0A8X6WDC2"/>
<sequence>MGWDAITYDSWSPLVCVQDTTISQRYPNERLWKAKLSIHQWVANATAHTAHIIQCSQENVQMFPLPSLYPELSPSLRLCFCEVPSLRSKDELWQMVDKVWRANYIFNE</sequence>
<accession>A0A8X6WDC2</accession>
<gene>
    <name evidence="1" type="ORF">TNCV_2876971</name>
</gene>
<evidence type="ECO:0000313" key="1">
    <source>
        <dbReference type="EMBL" id="GFY32948.1"/>
    </source>
</evidence>
<dbReference type="Proteomes" id="UP000887159">
    <property type="component" value="Unassembled WGS sequence"/>
</dbReference>
<reference evidence="1" key="1">
    <citation type="submission" date="2020-08" db="EMBL/GenBank/DDBJ databases">
        <title>Multicomponent nature underlies the extraordinary mechanical properties of spider dragline silk.</title>
        <authorList>
            <person name="Kono N."/>
            <person name="Nakamura H."/>
            <person name="Mori M."/>
            <person name="Yoshida Y."/>
            <person name="Ohtoshi R."/>
            <person name="Malay A.D."/>
            <person name="Moran D.A.P."/>
            <person name="Tomita M."/>
            <person name="Numata K."/>
            <person name="Arakawa K."/>
        </authorList>
    </citation>
    <scope>NUCLEOTIDE SEQUENCE</scope>
</reference>